<keyword evidence="4" id="KW-0805">Transcription regulation</keyword>
<dbReference type="GO" id="GO:0006352">
    <property type="term" value="P:DNA-templated transcription initiation"/>
    <property type="evidence" value="ECO:0007669"/>
    <property type="project" value="InterPro"/>
</dbReference>
<feature type="domain" description="Transcription initiation factor TFIID component TAF4 C-terminal" evidence="10">
    <location>
        <begin position="346"/>
        <end position="615"/>
    </location>
</feature>
<evidence type="ECO:0000256" key="8">
    <source>
        <dbReference type="ARBA" id="ARBA00031747"/>
    </source>
</evidence>
<dbReference type="InterPro" id="IPR007900">
    <property type="entry name" value="TAF4_C"/>
</dbReference>
<feature type="region of interest" description="Disordered" evidence="9">
    <location>
        <begin position="1"/>
        <end position="169"/>
    </location>
</feature>
<feature type="compositionally biased region" description="Low complexity" evidence="9">
    <location>
        <begin position="101"/>
        <end position="138"/>
    </location>
</feature>
<evidence type="ECO:0000256" key="9">
    <source>
        <dbReference type="SAM" id="MobiDB-lite"/>
    </source>
</evidence>
<evidence type="ECO:0000313" key="11">
    <source>
        <dbReference type="EMBL" id="TVY84867.1"/>
    </source>
</evidence>
<comment type="subcellular location">
    <subcellularLocation>
        <location evidence="1">Nucleus</location>
    </subcellularLocation>
</comment>
<feature type="region of interest" description="Disordered" evidence="9">
    <location>
        <begin position="553"/>
        <end position="573"/>
    </location>
</feature>
<feature type="region of interest" description="Disordered" evidence="9">
    <location>
        <begin position="459"/>
        <end position="524"/>
    </location>
</feature>
<feature type="compositionally biased region" description="Polar residues" evidence="9">
    <location>
        <begin position="46"/>
        <end position="59"/>
    </location>
</feature>
<sequence>MAQQPQQQQYPMPQPPRAFSPNQSATATSPGAPQQFPFPPNKRQRLSPNPGSQPTSPYVQSPYAMSPGTAGPPSAGASPHTFSNVQLPPNVYNTPYANGHTTPTLNLPQQPPIHRNPQQQQPQQNQQPNPLNFPNQHQANMHHNFNNYSMAPHGTGSMGPPSKPVEKAKEDSMDVMDVLGGTGINIQEEEQYMYTQSFGSQLSTSQSGTISSGHSFTQFAPGDERSFYGAGPANGAAEPTNGKSQEDLAAEAAEAAWNGAARRIAESRQSELHNSFLTTPLLQMKMDKVAKEHGLGLKRGVNHSMGQMFLPGQFPDPTVRVQTAVGPNGAITTTNGSFLPTDTQLVDLIALMSLASKHRMRVLVEEASRLAKSRLTGSHGVIPEEWADAAAPASLSGAVAEGDLRGGWESAVSPHSNPLKRSYSSANKFPTPVSDVSKAEGGLKFTNEVVAALRTSAVKERADEEARLKKRNARANGETPRSGSIVPGTPGSIAPEVPEKGTLKKDNKKKESAKATEEASHKAANATTTQFLGGGKGLFGKKKKYDWMTASASGASTPHRISTSGIAGTPVTPAPEKLTLEAARRLGSWREDSAKGQGIQLRDWIAVLEDDGHEKMALQKAYMSIDASEPK</sequence>
<dbReference type="OrthoDB" id="21060at2759"/>
<evidence type="ECO:0000313" key="12">
    <source>
        <dbReference type="Proteomes" id="UP000469558"/>
    </source>
</evidence>
<feature type="compositionally biased region" description="Low complexity" evidence="9">
    <location>
        <begin position="1"/>
        <end position="11"/>
    </location>
</feature>
<evidence type="ECO:0000256" key="1">
    <source>
        <dbReference type="ARBA" id="ARBA00004123"/>
    </source>
</evidence>
<evidence type="ECO:0000256" key="2">
    <source>
        <dbReference type="ARBA" id="ARBA00006178"/>
    </source>
</evidence>
<name>A0A8T9CK25_9HELO</name>
<dbReference type="EMBL" id="QGMK01000048">
    <property type="protein sequence ID" value="TVY84867.1"/>
    <property type="molecule type" value="Genomic_DNA"/>
</dbReference>
<comment type="function">
    <text evidence="7">Functions as a component of the DNA-binding general transcription factor complex TFIID. Binding of TFIID to a promoter (with or without TATA element) is the initial step in pre-initiation complex (PIC) formation. TFIID plays a key role in the regulation of gene expression by RNA polymerase II through different activities such as transcription activator interaction, core promoter recognition and selectivity, TFIIA and TFIIB interaction, chromatin modification (histone acetylation by TAF1), facilitation of DNA opening and initiation of transcription.</text>
</comment>
<evidence type="ECO:0000256" key="4">
    <source>
        <dbReference type="ARBA" id="ARBA00023015"/>
    </source>
</evidence>
<proteinExistence type="inferred from homology"/>
<evidence type="ECO:0000256" key="7">
    <source>
        <dbReference type="ARBA" id="ARBA00025346"/>
    </source>
</evidence>
<reference evidence="11 12" key="1">
    <citation type="submission" date="2018-05" db="EMBL/GenBank/DDBJ databases">
        <title>Genome sequencing and assembly of the regulated plant pathogen Lachnellula willkommii and related sister species for the development of diagnostic species identification markers.</title>
        <authorList>
            <person name="Giroux E."/>
            <person name="Bilodeau G."/>
        </authorList>
    </citation>
    <scope>NUCLEOTIDE SEQUENCE [LARGE SCALE GENOMIC DNA]</scope>
    <source>
        <strain evidence="11 12">CBS 268.59</strain>
    </source>
</reference>
<evidence type="ECO:0000256" key="6">
    <source>
        <dbReference type="ARBA" id="ARBA00023242"/>
    </source>
</evidence>
<keyword evidence="6" id="KW-0539">Nucleus</keyword>
<feature type="compositionally biased region" description="Polar residues" evidence="9">
    <location>
        <begin position="139"/>
        <end position="149"/>
    </location>
</feature>
<evidence type="ECO:0000259" key="10">
    <source>
        <dbReference type="Pfam" id="PF05236"/>
    </source>
</evidence>
<comment type="similarity">
    <text evidence="2">Belongs to the TAF4 family.</text>
</comment>
<feature type="compositionally biased region" description="Polar residues" evidence="9">
    <location>
        <begin position="20"/>
        <end position="32"/>
    </location>
</feature>
<feature type="compositionally biased region" description="Basic and acidic residues" evidence="9">
    <location>
        <begin position="497"/>
        <end position="521"/>
    </location>
</feature>
<dbReference type="GO" id="GO:0005669">
    <property type="term" value="C:transcription factor TFIID complex"/>
    <property type="evidence" value="ECO:0007669"/>
    <property type="project" value="InterPro"/>
</dbReference>
<feature type="compositionally biased region" description="Polar residues" evidence="9">
    <location>
        <begin position="80"/>
        <end position="100"/>
    </location>
</feature>
<evidence type="ECO:0000256" key="5">
    <source>
        <dbReference type="ARBA" id="ARBA00023163"/>
    </source>
</evidence>
<dbReference type="Pfam" id="PF05236">
    <property type="entry name" value="TAF4"/>
    <property type="match status" value="1"/>
</dbReference>
<feature type="region of interest" description="Disordered" evidence="9">
    <location>
        <begin position="223"/>
        <end position="242"/>
    </location>
</feature>
<keyword evidence="5" id="KW-0804">Transcription</keyword>
<dbReference type="AlphaFoldDB" id="A0A8T9CK25"/>
<comment type="caution">
    <text evidence="11">The sequence shown here is derived from an EMBL/GenBank/DDBJ whole genome shotgun (WGS) entry which is preliminary data.</text>
</comment>
<accession>A0A8T9CK25</accession>
<organism evidence="11 12">
    <name type="scientific">Lachnellula suecica</name>
    <dbReference type="NCBI Taxonomy" id="602035"/>
    <lineage>
        <taxon>Eukaryota</taxon>
        <taxon>Fungi</taxon>
        <taxon>Dikarya</taxon>
        <taxon>Ascomycota</taxon>
        <taxon>Pezizomycotina</taxon>
        <taxon>Leotiomycetes</taxon>
        <taxon>Helotiales</taxon>
        <taxon>Lachnaceae</taxon>
        <taxon>Lachnellula</taxon>
    </lineage>
</organism>
<feature type="compositionally biased region" description="Polar residues" evidence="9">
    <location>
        <begin position="553"/>
        <end position="566"/>
    </location>
</feature>
<keyword evidence="12" id="KW-1185">Reference proteome</keyword>
<evidence type="ECO:0000256" key="3">
    <source>
        <dbReference type="ARBA" id="ARBA00017306"/>
    </source>
</evidence>
<gene>
    <name evidence="11" type="ORF">LSUE1_G000691</name>
</gene>
<dbReference type="Proteomes" id="UP000469558">
    <property type="component" value="Unassembled WGS sequence"/>
</dbReference>
<protein>
    <recommendedName>
        <fullName evidence="3">Transcription initiation factor TFIID subunit 4</fullName>
    </recommendedName>
    <alternativeName>
        <fullName evidence="8">TBP-associated factor 4</fullName>
    </alternativeName>
</protein>